<feature type="domain" description="Integrase catalytic" evidence="3">
    <location>
        <begin position="566"/>
        <end position="741"/>
    </location>
</feature>
<evidence type="ECO:0000313" key="4">
    <source>
        <dbReference type="EMBL" id="KAG8495219.1"/>
    </source>
</evidence>
<dbReference type="PROSITE" id="PS50994">
    <property type="entry name" value="INTEGRASE"/>
    <property type="match status" value="1"/>
</dbReference>
<keyword evidence="1" id="KW-0378">Hydrolase</keyword>
<dbReference type="SUPFAM" id="SSF53098">
    <property type="entry name" value="Ribonuclease H-like"/>
    <property type="match status" value="1"/>
</dbReference>
<evidence type="ECO:0000259" key="3">
    <source>
        <dbReference type="PROSITE" id="PS50994"/>
    </source>
</evidence>
<evidence type="ECO:0000256" key="1">
    <source>
        <dbReference type="ARBA" id="ARBA00022750"/>
    </source>
</evidence>
<organism evidence="4 5">
    <name type="scientific">Gossypium anomalum</name>
    <dbReference type="NCBI Taxonomy" id="47600"/>
    <lineage>
        <taxon>Eukaryota</taxon>
        <taxon>Viridiplantae</taxon>
        <taxon>Streptophyta</taxon>
        <taxon>Embryophyta</taxon>
        <taxon>Tracheophyta</taxon>
        <taxon>Spermatophyta</taxon>
        <taxon>Magnoliopsida</taxon>
        <taxon>eudicotyledons</taxon>
        <taxon>Gunneridae</taxon>
        <taxon>Pentapetalae</taxon>
        <taxon>rosids</taxon>
        <taxon>malvids</taxon>
        <taxon>Malvales</taxon>
        <taxon>Malvaceae</taxon>
        <taxon>Malvoideae</taxon>
        <taxon>Gossypium</taxon>
    </lineage>
</organism>
<dbReference type="Pfam" id="PF25597">
    <property type="entry name" value="SH3_retrovirus"/>
    <property type="match status" value="1"/>
</dbReference>
<dbReference type="InterPro" id="IPR057670">
    <property type="entry name" value="SH3_retrovirus"/>
</dbReference>
<dbReference type="InterPro" id="IPR012337">
    <property type="entry name" value="RNaseH-like_sf"/>
</dbReference>
<reference evidence="4 5" key="1">
    <citation type="journal article" date="2021" name="bioRxiv">
        <title>The Gossypium anomalum genome as a resource for cotton improvement and evolutionary analysis of hybrid incompatibility.</title>
        <authorList>
            <person name="Grover C.E."/>
            <person name="Yuan D."/>
            <person name="Arick M.A."/>
            <person name="Miller E.R."/>
            <person name="Hu G."/>
            <person name="Peterson D.G."/>
            <person name="Wendel J.F."/>
            <person name="Udall J.A."/>
        </authorList>
    </citation>
    <scope>NUCLEOTIDE SEQUENCE [LARGE SCALE GENOMIC DNA]</scope>
    <source>
        <strain evidence="4">JFW-Udall</strain>
        <tissue evidence="4">Leaf</tissue>
    </source>
</reference>
<dbReference type="InterPro" id="IPR036397">
    <property type="entry name" value="RNaseH_sf"/>
</dbReference>
<protein>
    <recommendedName>
        <fullName evidence="3">Integrase catalytic domain-containing protein</fullName>
    </recommendedName>
</protein>
<dbReference type="Pfam" id="PF13976">
    <property type="entry name" value="gag_pre-integrs"/>
    <property type="match status" value="1"/>
</dbReference>
<keyword evidence="1" id="KW-0064">Aspartyl protease</keyword>
<dbReference type="InterPro" id="IPR029472">
    <property type="entry name" value="Copia-like_N"/>
</dbReference>
<dbReference type="InterPro" id="IPR013103">
    <property type="entry name" value="RVT_2"/>
</dbReference>
<dbReference type="Pfam" id="PF14244">
    <property type="entry name" value="Retrotran_gag_3"/>
    <property type="match status" value="1"/>
</dbReference>
<dbReference type="PANTHER" id="PTHR11439:SF511">
    <property type="match status" value="1"/>
</dbReference>
<feature type="compositionally biased region" description="Low complexity" evidence="2">
    <location>
        <begin position="852"/>
        <end position="864"/>
    </location>
</feature>
<comment type="caution">
    <text evidence="4">The sequence shown here is derived from an EMBL/GenBank/DDBJ whole genome shotgun (WGS) entry which is preliminary data.</text>
</comment>
<dbReference type="Gene3D" id="3.30.420.10">
    <property type="entry name" value="Ribonuclease H-like superfamily/Ribonuclease H"/>
    <property type="match status" value="1"/>
</dbReference>
<dbReference type="InterPro" id="IPR054722">
    <property type="entry name" value="PolX-like_BBD"/>
</dbReference>
<keyword evidence="1" id="KW-0645">Protease</keyword>
<accession>A0A8J6D495</accession>
<dbReference type="InterPro" id="IPR001584">
    <property type="entry name" value="Integrase_cat-core"/>
</dbReference>
<sequence>MKLLCTVSLCSSSVCQYSTTIVDEFQHGIRATDGASSPVVVSLVYKSTQLVSYQLLGPENFTVWSRAMRIALLAKNKLGFVDGSCSKASVTVDLHSQWDRCNALVLSWILNTVSKELSAGIVFASSAASVWTDLNERFNKVDGSRIFFLHREIASHSQGTASVSLYFTKMRLLWDEYDALVTFSSCGCCEHSRQNSEHIVQQRLFQFLMGLNETYSAIRSQILLMLPLPTVSQAYSMLMQEEAQRLHASGPVASKPTSVFSANAAQKKRFNGICDHCKVKGHKRENCFRLIGYPPDFKFTKRKTVNSGNSVVTHVTAADAVDKMATVDSTHPPQAPVFTQAQYQQILSLLNKESSVAPAASLAETSLAGMVLPCEWILDTGATNHMLSDFRCLESAVSCASYSSCVRLPTGSSSPITHTGSCTISPDLKLADVLYIPDFRYNLLSISKLTKDLHCFVSFYPHFCIFQDLSSGKMKGIGREQDGLYIFHPSHTVFSPATGSTLSPKSALTLGKNSFSTTTDSSLLWHSRLGHASISRLNKMPLHPCNFSNSTSIQNCPVCPLAKQNRLPFPLSNTRAETTFSLLHLDLWGPYRVSTHSGHRYFLTIVDDFTRLTWVYLLRLKSDVPVQLKQFFRMIQTQFSATVKIVRSDNGSEFFNTACTEFFHTMGIIHQSSYSHTPQQNGVAERKHRHLLEVARSLKFQSNMPSKFWGECVLAACFIINRLPTPLLSWKSPFEVFYKKLPDLSCLKVFGCLCYATTPRYSDKFSPKAIPSVFMGYSAVQKGYVLFNLHTKTFFVNRDVIFHEDIFPFKFPVESPFFFPTSDNTMFLDLDDSVPHLPPPIAPLSDSFLIPSGSSPDSPVTSSSITQPLRRTSRLPKRPQWMQDYVYSSSHLPYHTRCFAANISAVTETHTYQEAILDSRWVDAMKQEIRALEENGTWEVVSLPQGKVPIGCKWVYKVKYQSDGSIEQFKARLVGKGYRQRAGLDFQETFSPVAKQVTVRTVISVAAMNDWPLFQMDVYNAFLQGDLYEEVYMDLPERKHDYSLFTKKQGDKIVVLLVYVDDLLITGNDIGMIDELKRVLHSSFKMKDLGELKFFLGIEIARSNSGIVLSQRKYALELISDAGFGEAKPASTPLEQNKRFTTVEYDDLVDLRSCNDELMQDVSTYQRLMGRLLYLTNTRPDISYAVQHLSQFMQNPKKFHYEAALRIIQYIKKSPGQGIFLAADNKAQLIAYCDSDWATCPMTRRSITGFCIKLGNSLVSWKSKKQSTVSRSSAEAEYRSMASTVAEIVWLHGLLKEICFDQIVPALLFSDSQAALQIAANPVFHERTKHIEIDCHFVREKIREGLVRTQHVRTDEQLADVMTKALGVQQHEYLVTKLGVKDLYHPPT</sequence>
<dbReference type="InterPro" id="IPR025724">
    <property type="entry name" value="GAG-pre-integrase_dom"/>
</dbReference>
<dbReference type="PANTHER" id="PTHR11439">
    <property type="entry name" value="GAG-POL-RELATED RETROTRANSPOSON"/>
    <property type="match status" value="1"/>
</dbReference>
<dbReference type="Pfam" id="PF00665">
    <property type="entry name" value="rve"/>
    <property type="match status" value="1"/>
</dbReference>
<evidence type="ECO:0000256" key="2">
    <source>
        <dbReference type="SAM" id="MobiDB-lite"/>
    </source>
</evidence>
<dbReference type="EMBL" id="JAHUZN010000005">
    <property type="protein sequence ID" value="KAG8495219.1"/>
    <property type="molecule type" value="Genomic_DNA"/>
</dbReference>
<dbReference type="GO" id="GO:0003676">
    <property type="term" value="F:nucleic acid binding"/>
    <property type="evidence" value="ECO:0007669"/>
    <property type="project" value="InterPro"/>
</dbReference>
<dbReference type="GO" id="GO:0004190">
    <property type="term" value="F:aspartic-type endopeptidase activity"/>
    <property type="evidence" value="ECO:0007669"/>
    <property type="project" value="UniProtKB-KW"/>
</dbReference>
<dbReference type="Pfam" id="PF07727">
    <property type="entry name" value="RVT_2"/>
    <property type="match status" value="2"/>
</dbReference>
<dbReference type="CDD" id="cd09272">
    <property type="entry name" value="RNase_HI_RT_Ty1"/>
    <property type="match status" value="1"/>
</dbReference>
<dbReference type="Proteomes" id="UP000701853">
    <property type="component" value="Chromosome 5"/>
</dbReference>
<proteinExistence type="predicted"/>
<feature type="region of interest" description="Disordered" evidence="2">
    <location>
        <begin position="852"/>
        <end position="871"/>
    </location>
</feature>
<dbReference type="SUPFAM" id="SSF56672">
    <property type="entry name" value="DNA/RNA polymerases"/>
    <property type="match status" value="1"/>
</dbReference>
<dbReference type="GO" id="GO:0015074">
    <property type="term" value="P:DNA integration"/>
    <property type="evidence" value="ECO:0007669"/>
    <property type="project" value="InterPro"/>
</dbReference>
<dbReference type="InterPro" id="IPR043502">
    <property type="entry name" value="DNA/RNA_pol_sf"/>
</dbReference>
<gene>
    <name evidence="4" type="ORF">CXB51_012817</name>
</gene>
<keyword evidence="5" id="KW-1185">Reference proteome</keyword>
<name>A0A8J6D495_9ROSI</name>
<dbReference type="OrthoDB" id="1617351at2759"/>
<evidence type="ECO:0000313" key="5">
    <source>
        <dbReference type="Proteomes" id="UP000701853"/>
    </source>
</evidence>
<dbReference type="Pfam" id="PF22936">
    <property type="entry name" value="Pol_BBD"/>
    <property type="match status" value="1"/>
</dbReference>